<comment type="similarity">
    <text evidence="1">Belongs to the sigma-70 factor family. ECF subfamily.</text>
</comment>
<dbReference type="InterPro" id="IPR039425">
    <property type="entry name" value="RNA_pol_sigma-70-like"/>
</dbReference>
<dbReference type="Pfam" id="PF04542">
    <property type="entry name" value="Sigma70_r2"/>
    <property type="match status" value="1"/>
</dbReference>
<dbReference type="GO" id="GO:0016987">
    <property type="term" value="F:sigma factor activity"/>
    <property type="evidence" value="ECO:0007669"/>
    <property type="project" value="UniProtKB-KW"/>
</dbReference>
<dbReference type="AlphaFoldDB" id="A0A849HRT6"/>
<dbReference type="Gene3D" id="1.10.1740.10">
    <property type="match status" value="1"/>
</dbReference>
<dbReference type="InterPro" id="IPR007627">
    <property type="entry name" value="RNA_pol_sigma70_r2"/>
</dbReference>
<sequence length="166" mass="18720">MDDLVELLTPILWHTARAQRADAATAEDVVQTAWVRLVERSDSISEPQAVLQWLITTVRREAWQVVRRADRVRPDEDVLDQAAPDGDPGPERSALLTEQQRLLWQHVEQLSARCREILRVIAFAERPDYAAVASALGMPVGSIGPTRGRCLHKLRTSLPSDLRWTV</sequence>
<evidence type="ECO:0000256" key="5">
    <source>
        <dbReference type="ARBA" id="ARBA00023163"/>
    </source>
</evidence>
<gene>
    <name evidence="7" type="ORF">HJG52_15020</name>
</gene>
<protein>
    <submittedName>
        <fullName evidence="7">Sigma-70 family RNA polymerase sigma factor</fullName>
    </submittedName>
</protein>
<accession>A0A849HRT6</accession>
<dbReference type="InterPro" id="IPR036388">
    <property type="entry name" value="WH-like_DNA-bd_sf"/>
</dbReference>
<organism evidence="7 8">
    <name type="scientific">Knoellia koreensis</name>
    <dbReference type="NCBI Taxonomy" id="2730921"/>
    <lineage>
        <taxon>Bacteria</taxon>
        <taxon>Bacillati</taxon>
        <taxon>Actinomycetota</taxon>
        <taxon>Actinomycetes</taxon>
        <taxon>Micrococcales</taxon>
        <taxon>Intrasporangiaceae</taxon>
        <taxon>Knoellia</taxon>
    </lineage>
</organism>
<name>A0A849HRT6_9MICO</name>
<proteinExistence type="inferred from homology"/>
<keyword evidence="4" id="KW-0238">DNA-binding</keyword>
<dbReference type="InterPro" id="IPR014284">
    <property type="entry name" value="RNA_pol_sigma-70_dom"/>
</dbReference>
<dbReference type="SUPFAM" id="SSF88659">
    <property type="entry name" value="Sigma3 and sigma4 domains of RNA polymerase sigma factors"/>
    <property type="match status" value="1"/>
</dbReference>
<keyword evidence="5" id="KW-0804">Transcription</keyword>
<dbReference type="InterPro" id="IPR013324">
    <property type="entry name" value="RNA_pol_sigma_r3/r4-like"/>
</dbReference>
<reference evidence="7 8" key="1">
    <citation type="submission" date="2020-04" db="EMBL/GenBank/DDBJ databases">
        <title>Knoellia sp. isolate from air conditioner.</title>
        <authorList>
            <person name="Chea S."/>
            <person name="Kim D.-U."/>
        </authorList>
    </citation>
    <scope>NUCLEOTIDE SEQUENCE [LARGE SCALE GENOMIC DNA]</scope>
    <source>
        <strain evidence="7 8">DB2414S</strain>
    </source>
</reference>
<dbReference type="GO" id="GO:0006352">
    <property type="term" value="P:DNA-templated transcription initiation"/>
    <property type="evidence" value="ECO:0007669"/>
    <property type="project" value="InterPro"/>
</dbReference>
<keyword evidence="3" id="KW-0731">Sigma factor</keyword>
<evidence type="ECO:0000256" key="2">
    <source>
        <dbReference type="ARBA" id="ARBA00023015"/>
    </source>
</evidence>
<dbReference type="PANTHER" id="PTHR43133">
    <property type="entry name" value="RNA POLYMERASE ECF-TYPE SIGMA FACTO"/>
    <property type="match status" value="1"/>
</dbReference>
<evidence type="ECO:0000256" key="1">
    <source>
        <dbReference type="ARBA" id="ARBA00010641"/>
    </source>
</evidence>
<feature type="domain" description="RNA polymerase sigma-70 region 2" evidence="6">
    <location>
        <begin position="4"/>
        <end position="71"/>
    </location>
</feature>
<evidence type="ECO:0000313" key="7">
    <source>
        <dbReference type="EMBL" id="NNM47307.1"/>
    </source>
</evidence>
<dbReference type="NCBIfam" id="TIGR02937">
    <property type="entry name" value="sigma70-ECF"/>
    <property type="match status" value="1"/>
</dbReference>
<keyword evidence="8" id="KW-1185">Reference proteome</keyword>
<dbReference type="InterPro" id="IPR013325">
    <property type="entry name" value="RNA_pol_sigma_r2"/>
</dbReference>
<dbReference type="EMBL" id="JABEPQ010000003">
    <property type="protein sequence ID" value="NNM47307.1"/>
    <property type="molecule type" value="Genomic_DNA"/>
</dbReference>
<dbReference type="SUPFAM" id="SSF88946">
    <property type="entry name" value="Sigma2 domain of RNA polymerase sigma factors"/>
    <property type="match status" value="1"/>
</dbReference>
<dbReference type="GO" id="GO:0003677">
    <property type="term" value="F:DNA binding"/>
    <property type="evidence" value="ECO:0007669"/>
    <property type="project" value="UniProtKB-KW"/>
</dbReference>
<evidence type="ECO:0000256" key="3">
    <source>
        <dbReference type="ARBA" id="ARBA00023082"/>
    </source>
</evidence>
<dbReference type="PANTHER" id="PTHR43133:SF8">
    <property type="entry name" value="RNA POLYMERASE SIGMA FACTOR HI_1459-RELATED"/>
    <property type="match status" value="1"/>
</dbReference>
<dbReference type="Gene3D" id="1.10.10.10">
    <property type="entry name" value="Winged helix-like DNA-binding domain superfamily/Winged helix DNA-binding domain"/>
    <property type="match status" value="1"/>
</dbReference>
<evidence type="ECO:0000313" key="8">
    <source>
        <dbReference type="Proteomes" id="UP000588586"/>
    </source>
</evidence>
<comment type="caution">
    <text evidence="7">The sequence shown here is derived from an EMBL/GenBank/DDBJ whole genome shotgun (WGS) entry which is preliminary data.</text>
</comment>
<evidence type="ECO:0000259" key="6">
    <source>
        <dbReference type="Pfam" id="PF04542"/>
    </source>
</evidence>
<dbReference type="Proteomes" id="UP000588586">
    <property type="component" value="Unassembled WGS sequence"/>
</dbReference>
<evidence type="ECO:0000256" key="4">
    <source>
        <dbReference type="ARBA" id="ARBA00023125"/>
    </source>
</evidence>
<keyword evidence="2" id="KW-0805">Transcription regulation</keyword>